<gene>
    <name evidence="9" type="ORF">RY831_23970</name>
</gene>
<name>A0ABU6JEX8_9BURK</name>
<dbReference type="PANTHER" id="PTHR47870">
    <property type="entry name" value="CYTOCHROME C-TYPE BIOGENESIS PROTEIN CCMH"/>
    <property type="match status" value="1"/>
</dbReference>
<keyword evidence="3 7" id="KW-0479">Metal-binding</keyword>
<feature type="chain" id="PRO_5045013891" description="Cytochrome c-type biogenesis protein" evidence="7">
    <location>
        <begin position="20"/>
        <end position="159"/>
    </location>
</feature>
<dbReference type="InterPro" id="IPR051263">
    <property type="entry name" value="C-type_cytochrome_biogenesis"/>
</dbReference>
<dbReference type="EMBL" id="JAWIIV010000027">
    <property type="protein sequence ID" value="MEC4722225.1"/>
    <property type="molecule type" value="Genomic_DNA"/>
</dbReference>
<organism evidence="9 10">
    <name type="scientific">Noviherbaspirillum album</name>
    <dbReference type="NCBI Taxonomy" id="3080276"/>
    <lineage>
        <taxon>Bacteria</taxon>
        <taxon>Pseudomonadati</taxon>
        <taxon>Pseudomonadota</taxon>
        <taxon>Betaproteobacteria</taxon>
        <taxon>Burkholderiales</taxon>
        <taxon>Oxalobacteraceae</taxon>
        <taxon>Noviherbaspirillum</taxon>
    </lineage>
</organism>
<feature type="domain" description="CcmH/CycL/Ccl2/NrfF N-terminal" evidence="8">
    <location>
        <begin position="8"/>
        <end position="149"/>
    </location>
</feature>
<dbReference type="Pfam" id="PF03918">
    <property type="entry name" value="CcmH"/>
    <property type="match status" value="1"/>
</dbReference>
<dbReference type="InterPro" id="IPR005616">
    <property type="entry name" value="CcmH/CycL/Ccl2/NrfF_N"/>
</dbReference>
<keyword evidence="7" id="KW-0472">Membrane</keyword>
<comment type="caution">
    <text evidence="9">The sequence shown here is derived from an EMBL/GenBank/DDBJ whole genome shotgun (WGS) entry which is preliminary data.</text>
</comment>
<keyword evidence="6 7" id="KW-0408">Iron</keyword>
<dbReference type="PANTHER" id="PTHR47870:SF1">
    <property type="entry name" value="CYTOCHROME C-TYPE BIOGENESIS PROTEIN CCMH"/>
    <property type="match status" value="1"/>
</dbReference>
<evidence type="ECO:0000256" key="3">
    <source>
        <dbReference type="ARBA" id="ARBA00022723"/>
    </source>
</evidence>
<evidence type="ECO:0000313" key="10">
    <source>
        <dbReference type="Proteomes" id="UP001352263"/>
    </source>
</evidence>
<keyword evidence="4 7" id="KW-0732">Signal</keyword>
<keyword evidence="10" id="KW-1185">Reference proteome</keyword>
<accession>A0ABU6JEX8</accession>
<comment type="function">
    <text evidence="7">Possible subunit of a heme lyase.</text>
</comment>
<dbReference type="RefSeq" id="WP_326508903.1">
    <property type="nucleotide sequence ID" value="NZ_JAWIIV010000027.1"/>
</dbReference>
<evidence type="ECO:0000313" key="9">
    <source>
        <dbReference type="EMBL" id="MEC4722225.1"/>
    </source>
</evidence>
<evidence type="ECO:0000256" key="2">
    <source>
        <dbReference type="ARBA" id="ARBA00022617"/>
    </source>
</evidence>
<sequence length="159" mass="17941">MKCLGKLLLLCAFIMPAWAGMAAVEQGQDFVAEQRLADIATELRCLVCQNESIAGSRADLAVDLRRQIREQIAAGKSNQDILTYMVDRYGDFVRYRPPLKPITWLLWFGPAILLVASSLALIMYLRRRNQRIPRDPLSEQDVQHAKALLQPTGDRDLSS</sequence>
<comment type="similarity">
    <text evidence="1 7">Belongs to the CcmH/CycL/Ccl2/NrfF family.</text>
</comment>
<evidence type="ECO:0000256" key="7">
    <source>
        <dbReference type="RuleBase" id="RU364112"/>
    </source>
</evidence>
<feature type="transmembrane region" description="Helical" evidence="7">
    <location>
        <begin position="104"/>
        <end position="125"/>
    </location>
</feature>
<protein>
    <recommendedName>
        <fullName evidence="7">Cytochrome c-type biogenesis protein</fullName>
    </recommendedName>
</protein>
<keyword evidence="7" id="KW-1133">Transmembrane helix</keyword>
<dbReference type="InterPro" id="IPR038297">
    <property type="entry name" value="CcmH/CycL/NrfF/Ccl2_sf"/>
</dbReference>
<evidence type="ECO:0000256" key="4">
    <source>
        <dbReference type="ARBA" id="ARBA00022729"/>
    </source>
</evidence>
<feature type="signal peptide" evidence="7">
    <location>
        <begin position="1"/>
        <end position="19"/>
    </location>
</feature>
<evidence type="ECO:0000259" key="8">
    <source>
        <dbReference type="Pfam" id="PF03918"/>
    </source>
</evidence>
<dbReference type="CDD" id="cd16378">
    <property type="entry name" value="CcmH_N"/>
    <property type="match status" value="1"/>
</dbReference>
<evidence type="ECO:0000256" key="6">
    <source>
        <dbReference type="ARBA" id="ARBA00023004"/>
    </source>
</evidence>
<reference evidence="9 10" key="1">
    <citation type="submission" date="2023-10" db="EMBL/GenBank/DDBJ databases">
        <title>Noviherbaspirillum sp. CPCC 100848 genome assembly.</title>
        <authorList>
            <person name="Li X.Y."/>
            <person name="Fang X.M."/>
        </authorList>
    </citation>
    <scope>NUCLEOTIDE SEQUENCE [LARGE SCALE GENOMIC DNA]</scope>
    <source>
        <strain evidence="9 10">CPCC 100848</strain>
    </source>
</reference>
<dbReference type="Gene3D" id="1.10.8.640">
    <property type="entry name" value="Cytochrome C biogenesis protein"/>
    <property type="match status" value="1"/>
</dbReference>
<evidence type="ECO:0000256" key="1">
    <source>
        <dbReference type="ARBA" id="ARBA00010342"/>
    </source>
</evidence>
<keyword evidence="2 7" id="KW-0349">Heme</keyword>
<keyword evidence="7" id="KW-0812">Transmembrane</keyword>
<evidence type="ECO:0000256" key="5">
    <source>
        <dbReference type="ARBA" id="ARBA00022748"/>
    </source>
</evidence>
<keyword evidence="5" id="KW-0201">Cytochrome c-type biogenesis</keyword>
<proteinExistence type="inferred from homology"/>
<dbReference type="Proteomes" id="UP001352263">
    <property type="component" value="Unassembled WGS sequence"/>
</dbReference>